<reference evidence="1" key="1">
    <citation type="submission" date="2014-11" db="EMBL/GenBank/DDBJ databases">
        <authorList>
            <person name="Amaro Gonzalez C."/>
        </authorList>
    </citation>
    <scope>NUCLEOTIDE SEQUENCE</scope>
</reference>
<dbReference type="EMBL" id="GBXM01026091">
    <property type="protein sequence ID" value="JAH82486.1"/>
    <property type="molecule type" value="Transcribed_RNA"/>
</dbReference>
<organism evidence="1">
    <name type="scientific">Anguilla anguilla</name>
    <name type="common">European freshwater eel</name>
    <name type="synonym">Muraena anguilla</name>
    <dbReference type="NCBI Taxonomy" id="7936"/>
    <lineage>
        <taxon>Eukaryota</taxon>
        <taxon>Metazoa</taxon>
        <taxon>Chordata</taxon>
        <taxon>Craniata</taxon>
        <taxon>Vertebrata</taxon>
        <taxon>Euteleostomi</taxon>
        <taxon>Actinopterygii</taxon>
        <taxon>Neopterygii</taxon>
        <taxon>Teleostei</taxon>
        <taxon>Anguilliformes</taxon>
        <taxon>Anguillidae</taxon>
        <taxon>Anguilla</taxon>
    </lineage>
</organism>
<proteinExistence type="predicted"/>
<sequence>MMKIVNRILRICWDSPKDSVLFFQSS</sequence>
<protein>
    <submittedName>
        <fullName evidence="1">Uncharacterized protein</fullName>
    </submittedName>
</protein>
<accession>A0A0E9VWP9</accession>
<evidence type="ECO:0000313" key="1">
    <source>
        <dbReference type="EMBL" id="JAH82486.1"/>
    </source>
</evidence>
<reference evidence="1" key="2">
    <citation type="journal article" date="2015" name="Fish Shellfish Immunol.">
        <title>Early steps in the European eel (Anguilla anguilla)-Vibrio vulnificus interaction in the gills: Role of the RtxA13 toxin.</title>
        <authorList>
            <person name="Callol A."/>
            <person name="Pajuelo D."/>
            <person name="Ebbesson L."/>
            <person name="Teles M."/>
            <person name="MacKenzie S."/>
            <person name="Amaro C."/>
        </authorList>
    </citation>
    <scope>NUCLEOTIDE SEQUENCE</scope>
</reference>
<dbReference type="AlphaFoldDB" id="A0A0E9VWP9"/>
<name>A0A0E9VWP9_ANGAN</name>